<dbReference type="AlphaFoldDB" id="A0A0N4WYM5"/>
<protein>
    <submittedName>
        <fullName evidence="1">SET domain-containing protein</fullName>
    </submittedName>
</protein>
<sequence length="77" mass="8904">LTKEKEPAHFVENERPAIIYGRKREDRTCCRVSPEHRKGIVDRGTILTIDYRSGRNAALGLCSLSLERFHQEIECPH</sequence>
<proteinExistence type="predicted"/>
<dbReference type="WBParaSite" id="HPLM_0001698301-mRNA-1">
    <property type="protein sequence ID" value="HPLM_0001698301-mRNA-1"/>
    <property type="gene ID" value="HPLM_0001698301"/>
</dbReference>
<organism evidence="1">
    <name type="scientific">Haemonchus placei</name>
    <name type="common">Barber's pole worm</name>
    <dbReference type="NCBI Taxonomy" id="6290"/>
    <lineage>
        <taxon>Eukaryota</taxon>
        <taxon>Metazoa</taxon>
        <taxon>Ecdysozoa</taxon>
        <taxon>Nematoda</taxon>
        <taxon>Chromadorea</taxon>
        <taxon>Rhabditida</taxon>
        <taxon>Rhabditina</taxon>
        <taxon>Rhabditomorpha</taxon>
        <taxon>Strongyloidea</taxon>
        <taxon>Trichostrongylidae</taxon>
        <taxon>Haemonchus</taxon>
    </lineage>
</organism>
<reference evidence="1" key="1">
    <citation type="submission" date="2017-02" db="UniProtKB">
        <authorList>
            <consortium name="WormBaseParasite"/>
        </authorList>
    </citation>
    <scope>IDENTIFICATION</scope>
</reference>
<name>A0A0N4WYM5_HAEPC</name>
<accession>A0A0N4WYM5</accession>
<evidence type="ECO:0000313" key="1">
    <source>
        <dbReference type="WBParaSite" id="HPLM_0001698301-mRNA-1"/>
    </source>
</evidence>